<dbReference type="Pfam" id="PF01555">
    <property type="entry name" value="N6_N4_Mtase"/>
    <property type="match status" value="1"/>
</dbReference>
<dbReference type="GO" id="GO:0009307">
    <property type="term" value="P:DNA restriction-modification system"/>
    <property type="evidence" value="ECO:0007669"/>
    <property type="project" value="UniProtKB-KW"/>
</dbReference>
<dbReference type="InterPro" id="IPR002295">
    <property type="entry name" value="N4/N6-MTase_EcoPI_Mod-like"/>
</dbReference>
<dbReference type="GO" id="GO:0032259">
    <property type="term" value="P:methylation"/>
    <property type="evidence" value="ECO:0007669"/>
    <property type="project" value="UniProtKB-KW"/>
</dbReference>
<gene>
    <name evidence="7" type="ORF">FYJ83_12820</name>
</gene>
<accession>A0A6N7Y0F5</accession>
<dbReference type="GO" id="GO:0003677">
    <property type="term" value="F:DNA binding"/>
    <property type="evidence" value="ECO:0007669"/>
    <property type="project" value="InterPro"/>
</dbReference>
<dbReference type="InterPro" id="IPR002052">
    <property type="entry name" value="DNA_methylase_N6_adenine_CS"/>
</dbReference>
<dbReference type="GO" id="GO:0008170">
    <property type="term" value="F:N-methyltransferase activity"/>
    <property type="evidence" value="ECO:0007669"/>
    <property type="project" value="InterPro"/>
</dbReference>
<dbReference type="PROSITE" id="PS00092">
    <property type="entry name" value="N6_MTASE"/>
    <property type="match status" value="1"/>
</dbReference>
<name>A0A6N7Y0F5_9FIRM</name>
<evidence type="ECO:0000313" key="8">
    <source>
        <dbReference type="Proteomes" id="UP000469523"/>
    </source>
</evidence>
<dbReference type="PRINTS" id="PR00506">
    <property type="entry name" value="D21N6MTFRASE"/>
</dbReference>
<reference evidence="7 8" key="1">
    <citation type="submission" date="2019-09" db="EMBL/GenBank/DDBJ databases">
        <title>In-depth cultivation of the pig gut microbiome towards novel bacterial diversity and tailored functional studies.</title>
        <authorList>
            <person name="Wylensek D."/>
            <person name="Hitch T.C.A."/>
            <person name="Clavel T."/>
        </authorList>
    </citation>
    <scope>NUCLEOTIDE SEQUENCE [LARGE SCALE GENOMIC DNA]</scope>
    <source>
        <strain evidence="7 8">WCA3-693-APC-4?</strain>
    </source>
</reference>
<keyword evidence="3 7" id="KW-0808">Transferase</keyword>
<dbReference type="Gene3D" id="3.40.50.150">
    <property type="entry name" value="Vaccinia Virus protein VP39"/>
    <property type="match status" value="1"/>
</dbReference>
<evidence type="ECO:0000313" key="7">
    <source>
        <dbReference type="EMBL" id="MSU02344.1"/>
    </source>
</evidence>
<keyword evidence="4" id="KW-0949">S-adenosyl-L-methionine</keyword>
<dbReference type="EMBL" id="VUNQ01000030">
    <property type="protein sequence ID" value="MSU02344.1"/>
    <property type="molecule type" value="Genomic_DNA"/>
</dbReference>
<dbReference type="InterPro" id="IPR029063">
    <property type="entry name" value="SAM-dependent_MTases_sf"/>
</dbReference>
<evidence type="ECO:0000256" key="3">
    <source>
        <dbReference type="ARBA" id="ARBA00022679"/>
    </source>
</evidence>
<keyword evidence="5" id="KW-0680">Restriction system</keyword>
<evidence type="ECO:0000256" key="1">
    <source>
        <dbReference type="ARBA" id="ARBA00006594"/>
    </source>
</evidence>
<feature type="domain" description="DNA methylase N-4/N-6" evidence="6">
    <location>
        <begin position="113"/>
        <end position="442"/>
    </location>
</feature>
<evidence type="ECO:0000256" key="4">
    <source>
        <dbReference type="ARBA" id="ARBA00022691"/>
    </source>
</evidence>
<dbReference type="PIRSF" id="PIRSF015855">
    <property type="entry name" value="TypeIII_Mtase_mKpnI"/>
    <property type="match status" value="1"/>
</dbReference>
<proteinExistence type="inferred from homology"/>
<dbReference type="SUPFAM" id="SSF53335">
    <property type="entry name" value="S-adenosyl-L-methionine-dependent methyltransferases"/>
    <property type="match status" value="1"/>
</dbReference>
<evidence type="ECO:0000256" key="5">
    <source>
        <dbReference type="ARBA" id="ARBA00022747"/>
    </source>
</evidence>
<comment type="similarity">
    <text evidence="1">Belongs to the N(4)/N(6)-methyltransferase family.</text>
</comment>
<evidence type="ECO:0000256" key="2">
    <source>
        <dbReference type="ARBA" id="ARBA00022603"/>
    </source>
</evidence>
<keyword evidence="2 7" id="KW-0489">Methyltransferase</keyword>
<keyword evidence="8" id="KW-1185">Reference proteome</keyword>
<protein>
    <submittedName>
        <fullName evidence="7">Site-specific DNA-methyltransferase</fullName>
    </submittedName>
</protein>
<evidence type="ECO:0000259" key="6">
    <source>
        <dbReference type="Pfam" id="PF01555"/>
    </source>
</evidence>
<dbReference type="Proteomes" id="UP000469523">
    <property type="component" value="Unassembled WGS sequence"/>
</dbReference>
<sequence length="628" mass="71976">MIETTLKGNTPDIAEENIQKLKQIFPEVFTEDKVDFEKLQQVLGDYVEDSNERYNFTWNGKGRALRLSQTPSLGTLRPSKEESKDWDNTQNLYIEGDNLEVLKLLQKSYHSKVKMIYIDPPYNTGNDFVYPDDFRDSLENYKKVTGQVDSEGNRISTNTEASGRYHTDWLNMMYPRLRLARNLLTDDGVIFISIDDNEIDNLKKICGEVFGVDNFLTCITRATGTPTGGGFDGFVNEIDYILVYAKLRESVTIRGLSFTEDDAKIYNLEDKDGKYLTRPLRRTGGEDRREDRPTMYFPIIAPDGTEVFPLGPTGYESRWICGKSKYDELVENNLIEWKQIEKDGVKVWQVYQKFYLENRTKQPGNLWINVEGNKKATRAIRDIFDSNKVFDFPKPVGIIENLLELASFGNDLILDFFSGSATTAHAVMKLNVKDGGNRKFIMVQLPESTDEKSEAYKAGYMNICEIGKERIRRAGEKIKEEKVLEAQNLDIGFKVLKLDTSNIRKWQPDYDNLEQSILDYVDNYVDGRTALDVVYEIMIKYGLDLDYPVDEFTIAQKKVYSIGFGMLMICLDNEITTEVAKGILEKVKELAPESTRVVFKDNGFKTDSNKTNIKEILKSGGIEEFITL</sequence>
<dbReference type="InterPro" id="IPR002941">
    <property type="entry name" value="DNA_methylase_N4/N6"/>
</dbReference>
<comment type="caution">
    <text evidence="7">The sequence shown here is derived from an EMBL/GenBank/DDBJ whole genome shotgun (WGS) entry which is preliminary data.</text>
</comment>
<dbReference type="AlphaFoldDB" id="A0A6N7Y0F5"/>
<organism evidence="7 8">
    <name type="scientific">Tissierella pigra</name>
    <dbReference type="NCBI Taxonomy" id="2607614"/>
    <lineage>
        <taxon>Bacteria</taxon>
        <taxon>Bacillati</taxon>
        <taxon>Bacillota</taxon>
        <taxon>Tissierellia</taxon>
        <taxon>Tissierellales</taxon>
        <taxon>Tissierellaceae</taxon>
        <taxon>Tissierella</taxon>
    </lineage>
</organism>